<evidence type="ECO:0000256" key="4">
    <source>
        <dbReference type="ARBA" id="ARBA00022989"/>
    </source>
</evidence>
<keyword evidence="5 6" id="KW-0472">Membrane</keyword>
<dbReference type="Pfam" id="PF01184">
    <property type="entry name" value="Gpr1_Fun34_YaaH"/>
    <property type="match status" value="2"/>
</dbReference>
<dbReference type="PANTHER" id="PTHR31123:SF1">
    <property type="entry name" value="ACCUMULATION OF DYADS PROTEIN 2-RELATED"/>
    <property type="match status" value="1"/>
</dbReference>
<dbReference type="PANTHER" id="PTHR31123">
    <property type="entry name" value="ACCUMULATION OF DYADS PROTEIN 2-RELATED"/>
    <property type="match status" value="1"/>
</dbReference>
<sequence>MAKTEPVTIANLDEHNRLAFERFLKFEHEMKASSKELNPSYRAPYQNLNPTPLGLCAFALTTFMASMYLAGATVLVTASLGVVMGPALCYGGLVQLLAGLLEFRNGNSLLGLIFSSYGGFWLSFASLNISAFSFLSGYSDSVALNNALGVFFLAWTIYTVLMLLAVLRTNFVTIGLFVFLIICFVLLTASKFLQADPNLQRAAGAFGIHYRKFLQADPNLQRAAGAFGILTAAIAWYSAIAHLLNSMDWFFKLPLFEVKWW</sequence>
<feature type="transmembrane region" description="Helical" evidence="6">
    <location>
        <begin position="147"/>
        <end position="167"/>
    </location>
</feature>
<accession>A0A821Y513</accession>
<dbReference type="NCBIfam" id="NF038013">
    <property type="entry name" value="AceTr_1"/>
    <property type="match status" value="1"/>
</dbReference>
<dbReference type="GO" id="GO:0015123">
    <property type="term" value="F:acetate transmembrane transporter activity"/>
    <property type="evidence" value="ECO:0007669"/>
    <property type="project" value="TreeGrafter"/>
</dbReference>
<feature type="transmembrane region" description="Helical" evidence="6">
    <location>
        <begin position="223"/>
        <end position="244"/>
    </location>
</feature>
<reference evidence="7" key="1">
    <citation type="submission" date="2021-02" db="EMBL/GenBank/DDBJ databases">
        <authorList>
            <person name="Nowell W R."/>
        </authorList>
    </citation>
    <scope>NUCLEOTIDE SEQUENCE</scope>
</reference>
<evidence type="ECO:0000313" key="8">
    <source>
        <dbReference type="Proteomes" id="UP000663848"/>
    </source>
</evidence>
<dbReference type="GO" id="GO:0005886">
    <property type="term" value="C:plasma membrane"/>
    <property type="evidence" value="ECO:0007669"/>
    <property type="project" value="TreeGrafter"/>
</dbReference>
<feature type="transmembrane region" description="Helical" evidence="6">
    <location>
        <begin position="52"/>
        <end position="70"/>
    </location>
</feature>
<proteinExistence type="inferred from homology"/>
<feature type="transmembrane region" description="Helical" evidence="6">
    <location>
        <begin position="109"/>
        <end position="135"/>
    </location>
</feature>
<gene>
    <name evidence="7" type="ORF">QYT958_LOCUS33647</name>
</gene>
<organism evidence="7 8">
    <name type="scientific">Rotaria socialis</name>
    <dbReference type="NCBI Taxonomy" id="392032"/>
    <lineage>
        <taxon>Eukaryota</taxon>
        <taxon>Metazoa</taxon>
        <taxon>Spiralia</taxon>
        <taxon>Gnathifera</taxon>
        <taxon>Rotifera</taxon>
        <taxon>Eurotatoria</taxon>
        <taxon>Bdelloidea</taxon>
        <taxon>Philodinida</taxon>
        <taxon>Philodinidae</taxon>
        <taxon>Rotaria</taxon>
    </lineage>
</organism>
<evidence type="ECO:0000256" key="5">
    <source>
        <dbReference type="ARBA" id="ARBA00023136"/>
    </source>
</evidence>
<comment type="subcellular location">
    <subcellularLocation>
        <location evidence="1">Membrane</location>
        <topology evidence="1">Multi-pass membrane protein</topology>
    </subcellularLocation>
</comment>
<feature type="transmembrane region" description="Helical" evidence="6">
    <location>
        <begin position="174"/>
        <end position="193"/>
    </location>
</feature>
<evidence type="ECO:0000256" key="3">
    <source>
        <dbReference type="ARBA" id="ARBA00022692"/>
    </source>
</evidence>
<keyword evidence="4 6" id="KW-1133">Transmembrane helix</keyword>
<protein>
    <submittedName>
        <fullName evidence="7">Uncharacterized protein</fullName>
    </submittedName>
</protein>
<dbReference type="Proteomes" id="UP000663848">
    <property type="component" value="Unassembled WGS sequence"/>
</dbReference>
<name>A0A821Y513_9BILA</name>
<evidence type="ECO:0000256" key="1">
    <source>
        <dbReference type="ARBA" id="ARBA00004141"/>
    </source>
</evidence>
<evidence type="ECO:0000256" key="2">
    <source>
        <dbReference type="ARBA" id="ARBA00005587"/>
    </source>
</evidence>
<feature type="transmembrane region" description="Helical" evidence="6">
    <location>
        <begin position="76"/>
        <end position="97"/>
    </location>
</feature>
<dbReference type="AlphaFoldDB" id="A0A821Y513"/>
<dbReference type="InterPro" id="IPR000791">
    <property type="entry name" value="Gpr1/Fun34/SatP-like"/>
</dbReference>
<evidence type="ECO:0000256" key="6">
    <source>
        <dbReference type="SAM" id="Phobius"/>
    </source>
</evidence>
<dbReference type="EMBL" id="CAJOBR010023235">
    <property type="protein sequence ID" value="CAF4953143.1"/>
    <property type="molecule type" value="Genomic_DNA"/>
</dbReference>
<comment type="similarity">
    <text evidence="2">Belongs to the acetate uptake transporter (AceTr) (TC 2.A.96) family.</text>
</comment>
<comment type="caution">
    <text evidence="7">The sequence shown here is derived from an EMBL/GenBank/DDBJ whole genome shotgun (WGS) entry which is preliminary data.</text>
</comment>
<evidence type="ECO:0000313" key="7">
    <source>
        <dbReference type="EMBL" id="CAF4953143.1"/>
    </source>
</evidence>
<dbReference type="InterPro" id="IPR051633">
    <property type="entry name" value="AceTr"/>
</dbReference>
<keyword evidence="3 6" id="KW-0812">Transmembrane</keyword>